<comment type="caution">
    <text evidence="1">The sequence shown here is derived from an EMBL/GenBank/DDBJ whole genome shotgun (WGS) entry which is preliminary data.</text>
</comment>
<evidence type="ECO:0000313" key="1">
    <source>
        <dbReference type="EMBL" id="NMQ04681.1"/>
    </source>
</evidence>
<name>A0ABX1T6T5_9PROT</name>
<gene>
    <name evidence="1" type="ORF">E4Q08_05100</name>
</gene>
<evidence type="ECO:0008006" key="3">
    <source>
        <dbReference type="Google" id="ProtNLM"/>
    </source>
</evidence>
<organism evidence="1 2">
    <name type="scientific">Candidatus Accumulibacter contiguus</name>
    <dbReference type="NCBI Taxonomy" id="2954381"/>
    <lineage>
        <taxon>Bacteria</taxon>
        <taxon>Pseudomonadati</taxon>
        <taxon>Pseudomonadota</taxon>
        <taxon>Betaproteobacteria</taxon>
        <taxon>Candidatus Accumulibacter</taxon>
    </lineage>
</organism>
<protein>
    <recommendedName>
        <fullName evidence="3">Transposase</fullName>
    </recommendedName>
</protein>
<keyword evidence="2" id="KW-1185">Reference proteome</keyword>
<sequence>MIRREWIDQGEAMAVVQQCVRAGLVRASMHAQLWHSLADASDLLHHRLLSWDDPRHLFRGTRRRVGQAVNRRRITCLLRPMPLAAGAPGPDSARSFPEHNSSPCLPPGVLLVEPNQVWSPDHSGIRPAHACAPLVALIDHRQVIGRRINHPIEAVVRRLDSGVCLNC</sequence>
<evidence type="ECO:0000313" key="2">
    <source>
        <dbReference type="Proteomes" id="UP000886469"/>
    </source>
</evidence>
<dbReference type="RefSeq" id="WP_332351353.1">
    <property type="nucleotide sequence ID" value="NZ_JAZKUC010000001.1"/>
</dbReference>
<reference evidence="1" key="1">
    <citation type="submission" date="2019-03" db="EMBL/GenBank/DDBJ databases">
        <title>Metabolic reconstructions from genomes of highly enriched 'Candidatus Accumulibacter' and 'Candidatus Competibacter' bioreactor populations.</title>
        <authorList>
            <person name="Annavajhala M.K."/>
            <person name="Welles L."/>
            <person name="Abbas B."/>
            <person name="Sorokin D."/>
            <person name="Park H."/>
            <person name="Van Loosdrecht M."/>
            <person name="Chandran K."/>
        </authorList>
    </citation>
    <scope>NUCLEOTIDE SEQUENCE</scope>
    <source>
        <strain evidence="1">SBR_L</strain>
    </source>
</reference>
<dbReference type="EMBL" id="SPMX01000010">
    <property type="protein sequence ID" value="NMQ04681.1"/>
    <property type="molecule type" value="Genomic_DNA"/>
</dbReference>
<accession>A0ABX1T6T5</accession>
<proteinExistence type="predicted"/>
<dbReference type="Proteomes" id="UP000886469">
    <property type="component" value="Unassembled WGS sequence"/>
</dbReference>